<gene>
    <name evidence="1" type="ORF">G8N70_003127</name>
</gene>
<organism evidence="1">
    <name type="scientific">Salmonella enterica</name>
    <name type="common">Salmonella choleraesuis</name>
    <dbReference type="NCBI Taxonomy" id="28901"/>
    <lineage>
        <taxon>Bacteria</taxon>
        <taxon>Pseudomonadati</taxon>
        <taxon>Pseudomonadota</taxon>
        <taxon>Gammaproteobacteria</taxon>
        <taxon>Enterobacterales</taxon>
        <taxon>Enterobacteriaceae</taxon>
        <taxon>Salmonella</taxon>
    </lineage>
</organism>
<dbReference type="EMBL" id="DAAUQJ010000006">
    <property type="protein sequence ID" value="HAF2412793.1"/>
    <property type="molecule type" value="Genomic_DNA"/>
</dbReference>
<comment type="caution">
    <text evidence="1">The sequence shown here is derived from an EMBL/GenBank/DDBJ whole genome shotgun (WGS) entry which is preliminary data.</text>
</comment>
<reference evidence="1" key="2">
    <citation type="submission" date="2020-02" db="EMBL/GenBank/DDBJ databases">
        <authorList>
            <consortium name="NCBI Pathogen Detection Project"/>
        </authorList>
    </citation>
    <scope>NUCLEOTIDE SEQUENCE</scope>
    <source>
        <strain evidence="1">MA.CCC_P4</strain>
    </source>
</reference>
<dbReference type="AlphaFoldDB" id="A0A744HDR0"/>
<proteinExistence type="predicted"/>
<accession>A0A744HDR0</accession>
<protein>
    <submittedName>
        <fullName evidence="1">Transcriptional regulator</fullName>
    </submittedName>
</protein>
<reference evidence="1" key="1">
    <citation type="journal article" date="2018" name="Genome Biol.">
        <title>SKESA: strategic k-mer extension for scrupulous assemblies.</title>
        <authorList>
            <person name="Souvorov A."/>
            <person name="Agarwala R."/>
            <person name="Lipman D.J."/>
        </authorList>
    </citation>
    <scope>NUCLEOTIDE SEQUENCE</scope>
    <source>
        <strain evidence="1">MA.CCC_P4</strain>
    </source>
</reference>
<evidence type="ECO:0000313" key="1">
    <source>
        <dbReference type="EMBL" id="HAF2412793.1"/>
    </source>
</evidence>
<name>A0A744HDR0_SALER</name>
<sequence length="261" mass="29569">MTKRNNASHIIIHGDCWPVVSATEHVLKAMHPTVRCETTFRLTALLQGLARSPDVPLVLCLRPREHVFLFYALQNALLSHPALVISDELLFSDRVVLHSWGGIPAMSHDELNEIVARIRPGGFPDPDKSRLGSFISDPRPVTGYFSVPLIFNSQKRLMNYMELLMFRATTNCGVTADQQKLIQEVHCGLYTLSGMKDILHKSEKRIFQDKYSLMVKLGMKKNRLRELLYGTRFCLAEQRTEFLASGETEVMPEKAMSLPSV</sequence>